<dbReference type="RefSeq" id="WP_120800311.1">
    <property type="nucleotide sequence ID" value="NZ_RBXL01000002.1"/>
</dbReference>
<dbReference type="EMBL" id="RBXL01000002">
    <property type="protein sequence ID" value="RKT38033.1"/>
    <property type="molecule type" value="Genomic_DNA"/>
</dbReference>
<dbReference type="AlphaFoldDB" id="A0A495UNY9"/>
<dbReference type="OrthoDB" id="5947241at2"/>
<proteinExistence type="predicted"/>
<evidence type="ECO:0000313" key="1">
    <source>
        <dbReference type="EMBL" id="RKT38033.1"/>
    </source>
</evidence>
<sequence>MEYKLKIDAYTPDTIPMARLAEYMLDLAVLLGEKEHVHFARLETGSTMLVQRIDKESVPKVRARIGTLNVAKGEGAEDALRAFKALDRRLAEDNAVGRLYREDGAEIIFFPGCEKVGPLTFGAFSQAGSLDGMLIKIGGKDDTVPVHLQEGGVTHICNATRDLACRLAPYLFTATLRVRGTGRWERDAEGVWILRRFNIADFEVLDDMPLPAVVARLRGLPGNGWKAMDDPYAELQRLRHGPDEAH</sequence>
<evidence type="ECO:0000313" key="2">
    <source>
        <dbReference type="Proteomes" id="UP000274556"/>
    </source>
</evidence>
<protein>
    <submittedName>
        <fullName evidence="1">Uncharacterized protein</fullName>
    </submittedName>
</protein>
<keyword evidence="2" id="KW-1185">Reference proteome</keyword>
<accession>A0A495UNY9</accession>
<gene>
    <name evidence="1" type="ORF">BDD21_5558</name>
</gene>
<reference evidence="1 2" key="1">
    <citation type="submission" date="2018-10" db="EMBL/GenBank/DDBJ databases">
        <title>Genomic Encyclopedia of Archaeal and Bacterial Type Strains, Phase II (KMG-II): from individual species to whole genera.</title>
        <authorList>
            <person name="Goeker M."/>
        </authorList>
    </citation>
    <scope>NUCLEOTIDE SEQUENCE [LARGE SCALE GENOMIC DNA]</scope>
    <source>
        <strain evidence="1 2">DSM 235</strain>
    </source>
</reference>
<dbReference type="Proteomes" id="UP000274556">
    <property type="component" value="Unassembled WGS sequence"/>
</dbReference>
<comment type="caution">
    <text evidence="1">The sequence shown here is derived from an EMBL/GenBank/DDBJ whole genome shotgun (WGS) entry which is preliminary data.</text>
</comment>
<organism evidence="1 2">
    <name type="scientific">Thiocapsa rosea</name>
    <dbReference type="NCBI Taxonomy" id="69360"/>
    <lineage>
        <taxon>Bacteria</taxon>
        <taxon>Pseudomonadati</taxon>
        <taxon>Pseudomonadota</taxon>
        <taxon>Gammaproteobacteria</taxon>
        <taxon>Chromatiales</taxon>
        <taxon>Chromatiaceae</taxon>
        <taxon>Thiocapsa</taxon>
    </lineage>
</organism>
<name>A0A495UNY9_9GAMM</name>